<gene>
    <name evidence="3" type="ORF">ADL29_08250</name>
</gene>
<dbReference type="RefSeq" id="WP_053923048.1">
    <property type="nucleotide sequence ID" value="NZ_LGKG01000046.1"/>
</dbReference>
<dbReference type="PATRIC" id="fig|66876.3.peg.1809"/>
<dbReference type="Proteomes" id="UP000037982">
    <property type="component" value="Unassembled WGS sequence"/>
</dbReference>
<dbReference type="EMBL" id="LGKG01000046">
    <property type="protein sequence ID" value="KPC65329.1"/>
    <property type="molecule type" value="Genomic_DNA"/>
</dbReference>
<evidence type="ECO:0008006" key="5">
    <source>
        <dbReference type="Google" id="ProtNLM"/>
    </source>
</evidence>
<feature type="chain" id="PRO_5039450060" description="Lipoprotein" evidence="2">
    <location>
        <begin position="21"/>
        <end position="202"/>
    </location>
</feature>
<dbReference type="PROSITE" id="PS51257">
    <property type="entry name" value="PROKAR_LIPOPROTEIN"/>
    <property type="match status" value="1"/>
</dbReference>
<feature type="region of interest" description="Disordered" evidence="1">
    <location>
        <begin position="26"/>
        <end position="98"/>
    </location>
</feature>
<keyword evidence="2" id="KW-0732">Signal</keyword>
<organism evidence="3 4">
    <name type="scientific">Streptomyces chattanoogensis</name>
    <dbReference type="NCBI Taxonomy" id="66876"/>
    <lineage>
        <taxon>Bacteria</taxon>
        <taxon>Bacillati</taxon>
        <taxon>Actinomycetota</taxon>
        <taxon>Actinomycetes</taxon>
        <taxon>Kitasatosporales</taxon>
        <taxon>Streptomycetaceae</taxon>
        <taxon>Streptomyces</taxon>
    </lineage>
</organism>
<feature type="compositionally biased region" description="Basic and acidic residues" evidence="1">
    <location>
        <begin position="88"/>
        <end position="98"/>
    </location>
</feature>
<protein>
    <recommendedName>
        <fullName evidence="5">Lipoprotein</fullName>
    </recommendedName>
</protein>
<proteinExistence type="predicted"/>
<dbReference type="AlphaFoldDB" id="A0A0N0H2F8"/>
<sequence>MRTWTRAVPAAVGALALAVALTGCNHSGSGKGRHSSGSHASGSGSDSADGKTAYRLGEASPPQESTMQKSKGSKFTVTPTKVQAGTKADMDNSGLEKQKDPKVPVYVWSTLTHQSGKAMEIGDMDDDLIVKTDKGERTKALIVIMGEAKWPNCPAPDTQKKLSAGQSEKICTAFLIPEGQKPAAVELSQGYYKKPLEWPVKN</sequence>
<evidence type="ECO:0000313" key="4">
    <source>
        <dbReference type="Proteomes" id="UP000037982"/>
    </source>
</evidence>
<evidence type="ECO:0000256" key="1">
    <source>
        <dbReference type="SAM" id="MobiDB-lite"/>
    </source>
</evidence>
<comment type="caution">
    <text evidence="3">The sequence shown here is derived from an EMBL/GenBank/DDBJ whole genome shotgun (WGS) entry which is preliminary data.</text>
</comment>
<feature type="signal peptide" evidence="2">
    <location>
        <begin position="1"/>
        <end position="20"/>
    </location>
</feature>
<evidence type="ECO:0000256" key="2">
    <source>
        <dbReference type="SAM" id="SignalP"/>
    </source>
</evidence>
<feature type="compositionally biased region" description="Polar residues" evidence="1">
    <location>
        <begin position="62"/>
        <end position="83"/>
    </location>
</feature>
<accession>A0A0N0H2F8</accession>
<feature type="compositionally biased region" description="Low complexity" evidence="1">
    <location>
        <begin position="37"/>
        <end position="51"/>
    </location>
</feature>
<evidence type="ECO:0000313" key="3">
    <source>
        <dbReference type="EMBL" id="KPC65329.1"/>
    </source>
</evidence>
<keyword evidence="4" id="KW-1185">Reference proteome</keyword>
<name>A0A0N0H2F8_9ACTN</name>
<reference evidence="4" key="1">
    <citation type="submission" date="2015-07" db="EMBL/GenBank/DDBJ databases">
        <authorList>
            <person name="Ju K.-S."/>
            <person name="Doroghazi J.R."/>
            <person name="Metcalf W.W."/>
        </authorList>
    </citation>
    <scope>NUCLEOTIDE SEQUENCE [LARGE SCALE GENOMIC DNA]</scope>
    <source>
        <strain evidence="4">NRRL ISP-5002</strain>
    </source>
</reference>